<evidence type="ECO:0000256" key="2">
    <source>
        <dbReference type="ARBA" id="ARBA00010742"/>
    </source>
</evidence>
<dbReference type="EMBL" id="CP000390">
    <property type="protein sequence ID" value="ABG64293.1"/>
    <property type="molecule type" value="Genomic_DNA"/>
</dbReference>
<dbReference type="InterPro" id="IPR015168">
    <property type="entry name" value="SsuA/THI5"/>
</dbReference>
<comment type="subcellular location">
    <subcellularLocation>
        <location evidence="1">Periplasm</location>
    </subcellularLocation>
</comment>
<evidence type="ECO:0000256" key="1">
    <source>
        <dbReference type="ARBA" id="ARBA00004418"/>
    </source>
</evidence>
<evidence type="ECO:0000259" key="5">
    <source>
        <dbReference type="Pfam" id="PF09084"/>
    </source>
</evidence>
<dbReference type="PANTHER" id="PTHR30024:SF47">
    <property type="entry name" value="TAURINE-BINDING PERIPLASMIC PROTEIN"/>
    <property type="match status" value="1"/>
</dbReference>
<dbReference type="Gene3D" id="3.40.190.10">
    <property type="entry name" value="Periplasmic binding protein-like II"/>
    <property type="match status" value="2"/>
</dbReference>
<name>Q11E82_CHESB</name>
<feature type="signal peptide" evidence="4">
    <location>
        <begin position="1"/>
        <end position="25"/>
    </location>
</feature>
<dbReference type="HOGENOM" id="CLU_899649_0_0_5"/>
<sequence length="331" mass="35393" precursor="true">MRILFGKLFAAAVLATSVAVPHALGADQVTLRYGVIEASLGLFQSIALEVAQQKGMLDKEGVILELVPFQGTSHMIDALDDGKVDISYTASPYLIQGALAGSNAVAVVGGPATTIYSLVARPEIKSFDDLRGKAVALSKPEDIITISTQQLLAKHGLQAGDYVSTELIGTPKRSECIETGACAAAPLSQPDDYEYLAKGFNILANSSEVIPVLQFTVIAANKDWAEGHRDELVRFARAMGEAYKFVSDPANKEEIIRIGAEMTGATAEITNQIYSLYFEPNIGVLPKHAEINMEGMSKIIELMGGAGLLSEPLPSADQFVDLQYLKEAGMQ</sequence>
<protein>
    <submittedName>
        <fullName evidence="6">ABC-type nitrate/sulfonate/bicarbonate transport systems periplasmic components-like protein</fullName>
    </submittedName>
</protein>
<dbReference type="Pfam" id="PF09084">
    <property type="entry name" value="NMT1"/>
    <property type="match status" value="1"/>
</dbReference>
<evidence type="ECO:0000256" key="3">
    <source>
        <dbReference type="ARBA" id="ARBA00022729"/>
    </source>
</evidence>
<reference evidence="6" key="1">
    <citation type="submission" date="2006-06" db="EMBL/GenBank/DDBJ databases">
        <title>Complete sequence of chromosome of Chelativorans sp. BNC1.</title>
        <authorList>
            <consortium name="US DOE Joint Genome Institute"/>
            <person name="Copeland A."/>
            <person name="Lucas S."/>
            <person name="Lapidus A."/>
            <person name="Barry K."/>
            <person name="Detter J.C."/>
            <person name="Glavina del Rio T."/>
            <person name="Hammon N."/>
            <person name="Israni S."/>
            <person name="Dalin E."/>
            <person name="Tice H."/>
            <person name="Pitluck S."/>
            <person name="Chertkov O."/>
            <person name="Brettin T."/>
            <person name="Bruce D."/>
            <person name="Han C."/>
            <person name="Tapia R."/>
            <person name="Gilna P."/>
            <person name="Schmutz J."/>
            <person name="Larimer F."/>
            <person name="Land M."/>
            <person name="Hauser L."/>
            <person name="Kyrpides N."/>
            <person name="Mikhailova N."/>
            <person name="Richardson P."/>
        </authorList>
    </citation>
    <scope>NUCLEOTIDE SEQUENCE</scope>
    <source>
        <strain evidence="6">BNC1</strain>
    </source>
</reference>
<feature type="chain" id="PRO_5004180018" evidence="4">
    <location>
        <begin position="26"/>
        <end position="331"/>
    </location>
</feature>
<dbReference type="eggNOG" id="COG0715">
    <property type="taxonomic scope" value="Bacteria"/>
</dbReference>
<dbReference type="PANTHER" id="PTHR30024">
    <property type="entry name" value="ALIPHATIC SULFONATES-BINDING PROTEIN-RELATED"/>
    <property type="match status" value="1"/>
</dbReference>
<dbReference type="KEGG" id="mes:Meso_2921"/>
<organism evidence="6">
    <name type="scientific">Chelativorans sp. (strain BNC1)</name>
    <dbReference type="NCBI Taxonomy" id="266779"/>
    <lineage>
        <taxon>Bacteria</taxon>
        <taxon>Pseudomonadati</taxon>
        <taxon>Pseudomonadota</taxon>
        <taxon>Alphaproteobacteria</taxon>
        <taxon>Hyphomicrobiales</taxon>
        <taxon>Phyllobacteriaceae</taxon>
        <taxon>Chelativorans</taxon>
    </lineage>
</organism>
<keyword evidence="3 4" id="KW-0732">Signal</keyword>
<comment type="similarity">
    <text evidence="2">Belongs to the bacterial solute-binding protein SsuA/TauA family.</text>
</comment>
<evidence type="ECO:0000256" key="4">
    <source>
        <dbReference type="SAM" id="SignalP"/>
    </source>
</evidence>
<dbReference type="STRING" id="266779.Meso_2921"/>
<dbReference type="GO" id="GO:0042597">
    <property type="term" value="C:periplasmic space"/>
    <property type="evidence" value="ECO:0007669"/>
    <property type="project" value="UniProtKB-SubCell"/>
</dbReference>
<accession>Q11E82</accession>
<dbReference type="AlphaFoldDB" id="Q11E82"/>
<dbReference type="SUPFAM" id="SSF53850">
    <property type="entry name" value="Periplasmic binding protein-like II"/>
    <property type="match status" value="1"/>
</dbReference>
<gene>
    <name evidence="6" type="ordered locus">Meso_2921</name>
</gene>
<proteinExistence type="inferred from homology"/>
<evidence type="ECO:0000313" key="6">
    <source>
        <dbReference type="EMBL" id="ABG64293.1"/>
    </source>
</evidence>
<feature type="domain" description="SsuA/THI5-like" evidence="5">
    <location>
        <begin position="45"/>
        <end position="247"/>
    </location>
</feature>